<dbReference type="Gene3D" id="3.40.710.10">
    <property type="entry name" value="DD-peptidase/beta-lactamase superfamily"/>
    <property type="match status" value="2"/>
</dbReference>
<comment type="caution">
    <text evidence="21">The sequence shown here is derived from an EMBL/GenBank/DDBJ whole genome shotgun (WGS) entry which is preliminary data.</text>
</comment>
<evidence type="ECO:0000259" key="20">
    <source>
        <dbReference type="Pfam" id="PF00912"/>
    </source>
</evidence>
<evidence type="ECO:0000256" key="18">
    <source>
        <dbReference type="SAM" id="Phobius"/>
    </source>
</evidence>
<evidence type="ECO:0000256" key="4">
    <source>
        <dbReference type="ARBA" id="ARBA00007739"/>
    </source>
</evidence>
<comment type="catalytic activity">
    <reaction evidence="16">
        <text>Preferential cleavage: (Ac)2-L-Lys-D-Ala-|-D-Ala. Also transpeptidation of peptidyl-alanyl moieties that are N-acyl substituents of D-alanine.</text>
        <dbReference type="EC" id="3.4.16.4"/>
    </reaction>
</comment>
<dbReference type="Pfam" id="PF00905">
    <property type="entry name" value="Transpeptidase"/>
    <property type="match status" value="1"/>
</dbReference>
<dbReference type="InterPro" id="IPR001264">
    <property type="entry name" value="Glyco_trans_51"/>
</dbReference>
<keyword evidence="14" id="KW-0511">Multifunctional enzyme</keyword>
<dbReference type="GO" id="GO:0006508">
    <property type="term" value="P:proteolysis"/>
    <property type="evidence" value="ECO:0007669"/>
    <property type="project" value="UniProtKB-KW"/>
</dbReference>
<protein>
    <submittedName>
        <fullName evidence="21">Penicillin-binding protein</fullName>
    </submittedName>
</protein>
<keyword evidence="7" id="KW-0645">Protease</keyword>
<keyword evidence="10" id="KW-0378">Hydrolase</keyword>
<dbReference type="GO" id="GO:0005886">
    <property type="term" value="C:plasma membrane"/>
    <property type="evidence" value="ECO:0007669"/>
    <property type="project" value="UniProtKB-SubCell"/>
</dbReference>
<dbReference type="FunFam" id="1.10.3810.10:FF:000001">
    <property type="entry name" value="Penicillin-binding protein 1A"/>
    <property type="match status" value="1"/>
</dbReference>
<feature type="domain" description="Glycosyl transferase family 51" evidence="20">
    <location>
        <begin position="65"/>
        <end position="244"/>
    </location>
</feature>
<comment type="catalytic activity">
    <reaction evidence="17">
        <text>[GlcNAc-(1-&gt;4)-Mur2Ac(oyl-L-Ala-gamma-D-Glu-L-Lys-D-Ala-D-Ala)](n)-di-trans,octa-cis-undecaprenyl diphosphate + beta-D-GlcNAc-(1-&gt;4)-Mur2Ac(oyl-L-Ala-gamma-D-Glu-L-Lys-D-Ala-D-Ala)-di-trans,octa-cis-undecaprenyl diphosphate = [GlcNAc-(1-&gt;4)-Mur2Ac(oyl-L-Ala-gamma-D-Glu-L-Lys-D-Ala-D-Ala)](n+1)-di-trans,octa-cis-undecaprenyl diphosphate + di-trans,octa-cis-undecaprenyl diphosphate + H(+)</text>
        <dbReference type="Rhea" id="RHEA:23708"/>
        <dbReference type="Rhea" id="RHEA-COMP:9602"/>
        <dbReference type="Rhea" id="RHEA-COMP:9603"/>
        <dbReference type="ChEBI" id="CHEBI:15378"/>
        <dbReference type="ChEBI" id="CHEBI:58405"/>
        <dbReference type="ChEBI" id="CHEBI:60033"/>
        <dbReference type="ChEBI" id="CHEBI:78435"/>
        <dbReference type="EC" id="2.4.99.28"/>
    </reaction>
</comment>
<keyword evidence="6" id="KW-0121">Carboxypeptidase</keyword>
<evidence type="ECO:0000256" key="17">
    <source>
        <dbReference type="ARBA" id="ARBA00049902"/>
    </source>
</evidence>
<name>A0A9D9DRJ7_9BACT</name>
<gene>
    <name evidence="21" type="ORF">IAB08_04655</name>
</gene>
<dbReference type="AlphaFoldDB" id="A0A9D9DRJ7"/>
<dbReference type="GO" id="GO:0009002">
    <property type="term" value="F:serine-type D-Ala-D-Ala carboxypeptidase activity"/>
    <property type="evidence" value="ECO:0007669"/>
    <property type="project" value="UniProtKB-EC"/>
</dbReference>
<dbReference type="InterPro" id="IPR001460">
    <property type="entry name" value="PCN-bd_Tpept"/>
</dbReference>
<evidence type="ECO:0000256" key="7">
    <source>
        <dbReference type="ARBA" id="ARBA00022670"/>
    </source>
</evidence>
<evidence type="ECO:0000313" key="21">
    <source>
        <dbReference type="EMBL" id="MBO8432564.1"/>
    </source>
</evidence>
<dbReference type="EMBL" id="JADIMZ010000069">
    <property type="protein sequence ID" value="MBO8432564.1"/>
    <property type="molecule type" value="Genomic_DNA"/>
</dbReference>
<keyword evidence="11" id="KW-0133">Cell shape</keyword>
<comment type="similarity">
    <text evidence="3">In the C-terminal section; belongs to the transpeptidase family.</text>
</comment>
<dbReference type="PANTHER" id="PTHR32282:SF11">
    <property type="entry name" value="PENICILLIN-BINDING PROTEIN 1B"/>
    <property type="match status" value="1"/>
</dbReference>
<dbReference type="GO" id="GO:0008955">
    <property type="term" value="F:peptidoglycan glycosyltransferase activity"/>
    <property type="evidence" value="ECO:0007669"/>
    <property type="project" value="UniProtKB-EC"/>
</dbReference>
<dbReference type="GO" id="GO:0008658">
    <property type="term" value="F:penicillin binding"/>
    <property type="evidence" value="ECO:0007669"/>
    <property type="project" value="InterPro"/>
</dbReference>
<keyword evidence="18" id="KW-0812">Transmembrane</keyword>
<sequence length="763" mass="86224">PKKTSGQSKPYKYRKVLWGIFASLVFLVALLFTCIATGVFGFMPTFEDLENPQSSLASEIISADQKVIGTYYVENRTNAEYHELSPYLIQALIATEDSRFYKHSGIDLRSLGRVLWKSILRGDRSGGGGSTISQQLAKNLFPRKRLSKAGLAIRKFKEWVIAVKLERNYSKSEILAMYFNTVDFGNNAYGIKTAAQTYFGKTPAELDIDEAAILVGMLKATTYYNPVRNPENSRQRRNVVLGQMLKYDYINQTQYDTLSALPIDMSRFVRQDHTEGTGTYFREYVRQWMNEWCKTHEKADGKPYDLYRDGLKIYTTLNTRMQKHAEDAVAEWIGGTLQADFRKDVRGERNAPFSNDIPTSEVEKFMDQAMKNSDRYRTMKAAGASEDEIRKAFHTKVQMKVFSWNGGEKDTLMTPWDSLWYHKWFLHCALISIEPQTGYVRAYVGDISYKYFKYDNASQGRRQVGSTFKPFVYTLAMQDGGYLPCTEVPNVPVCVPLPDGTEWCPTNSSKAKEGEMVSLRWALANSINWVTAFLIKQFPPEAVISLTRRMGITAPMEPVPSICLGTMDISVLEMVSAMATYANKGIHIDPIFITRIEDKNGIVLEEFSPQTEEAMSARTAYLMLDLMKGVVNEGSGRRVRWKYGLKLPVAGKTGTTQNHSDAWFMGITPTLASGVWVGGELRSIHFNSMRLGQGANAALPVWSLYMRNILQDSAVLHFPQDDFECPPELEGVDLNCTEMNPISNQAMPGVAETPTHEDMNNLM</sequence>
<dbReference type="GO" id="GO:0008360">
    <property type="term" value="P:regulation of cell shape"/>
    <property type="evidence" value="ECO:0007669"/>
    <property type="project" value="UniProtKB-KW"/>
</dbReference>
<keyword evidence="9" id="KW-0808">Transferase</keyword>
<feature type="transmembrane region" description="Helical" evidence="18">
    <location>
        <begin position="16"/>
        <end position="43"/>
    </location>
</feature>
<evidence type="ECO:0000256" key="12">
    <source>
        <dbReference type="ARBA" id="ARBA00022984"/>
    </source>
</evidence>
<dbReference type="InterPro" id="IPR023346">
    <property type="entry name" value="Lysozyme-like_dom_sf"/>
</dbReference>
<keyword evidence="18" id="KW-1133">Transmembrane helix</keyword>
<evidence type="ECO:0000256" key="13">
    <source>
        <dbReference type="ARBA" id="ARBA00023136"/>
    </source>
</evidence>
<reference evidence="21" key="1">
    <citation type="submission" date="2020-10" db="EMBL/GenBank/DDBJ databases">
        <authorList>
            <person name="Gilroy R."/>
        </authorList>
    </citation>
    <scope>NUCLEOTIDE SEQUENCE</scope>
    <source>
        <strain evidence="21">2889</strain>
    </source>
</reference>
<dbReference type="SUPFAM" id="SSF53955">
    <property type="entry name" value="Lysozyme-like"/>
    <property type="match status" value="1"/>
</dbReference>
<evidence type="ECO:0000256" key="5">
    <source>
        <dbReference type="ARBA" id="ARBA00022475"/>
    </source>
</evidence>
<dbReference type="GO" id="GO:0009252">
    <property type="term" value="P:peptidoglycan biosynthetic process"/>
    <property type="evidence" value="ECO:0007669"/>
    <property type="project" value="UniProtKB-KW"/>
</dbReference>
<comment type="subcellular location">
    <subcellularLocation>
        <location evidence="1">Cell membrane</location>
    </subcellularLocation>
</comment>
<dbReference type="GO" id="GO:0071555">
    <property type="term" value="P:cell wall organization"/>
    <property type="evidence" value="ECO:0007669"/>
    <property type="project" value="UniProtKB-KW"/>
</dbReference>
<proteinExistence type="inferred from homology"/>
<organism evidence="21 22">
    <name type="scientific">Candidatus Pullibacteroides excrementavium</name>
    <dbReference type="NCBI Taxonomy" id="2840905"/>
    <lineage>
        <taxon>Bacteria</taxon>
        <taxon>Pseudomonadati</taxon>
        <taxon>Bacteroidota</taxon>
        <taxon>Bacteroidia</taxon>
        <taxon>Bacteroidales</taxon>
        <taxon>Candidatus Pullibacteroides</taxon>
    </lineage>
</organism>
<dbReference type="InterPro" id="IPR050396">
    <property type="entry name" value="Glycosyltr_51/Transpeptidase"/>
</dbReference>
<evidence type="ECO:0000256" key="2">
    <source>
        <dbReference type="ARBA" id="ARBA00004752"/>
    </source>
</evidence>
<keyword evidence="5" id="KW-1003">Cell membrane</keyword>
<evidence type="ECO:0000256" key="6">
    <source>
        <dbReference type="ARBA" id="ARBA00022645"/>
    </source>
</evidence>
<evidence type="ECO:0000256" key="3">
    <source>
        <dbReference type="ARBA" id="ARBA00007090"/>
    </source>
</evidence>
<dbReference type="PANTHER" id="PTHR32282">
    <property type="entry name" value="BINDING PROTEIN TRANSPEPTIDASE, PUTATIVE-RELATED"/>
    <property type="match status" value="1"/>
</dbReference>
<evidence type="ECO:0000256" key="15">
    <source>
        <dbReference type="ARBA" id="ARBA00023316"/>
    </source>
</evidence>
<keyword evidence="15" id="KW-0961">Cell wall biogenesis/degradation</keyword>
<accession>A0A9D9DRJ7</accession>
<feature type="non-terminal residue" evidence="21">
    <location>
        <position position="1"/>
    </location>
</feature>
<feature type="domain" description="Penicillin-binding protein transpeptidase" evidence="19">
    <location>
        <begin position="433"/>
        <end position="670"/>
    </location>
</feature>
<comment type="similarity">
    <text evidence="4">In the N-terminal section; belongs to the glycosyltransferase 51 family.</text>
</comment>
<evidence type="ECO:0000256" key="11">
    <source>
        <dbReference type="ARBA" id="ARBA00022960"/>
    </source>
</evidence>
<keyword evidence="12" id="KW-0573">Peptidoglycan synthesis</keyword>
<evidence type="ECO:0000256" key="1">
    <source>
        <dbReference type="ARBA" id="ARBA00004236"/>
    </source>
</evidence>
<evidence type="ECO:0000256" key="10">
    <source>
        <dbReference type="ARBA" id="ARBA00022801"/>
    </source>
</evidence>
<dbReference type="SUPFAM" id="SSF56601">
    <property type="entry name" value="beta-lactamase/transpeptidase-like"/>
    <property type="match status" value="1"/>
</dbReference>
<dbReference type="GO" id="GO:0030288">
    <property type="term" value="C:outer membrane-bounded periplasmic space"/>
    <property type="evidence" value="ECO:0007669"/>
    <property type="project" value="TreeGrafter"/>
</dbReference>
<evidence type="ECO:0000259" key="19">
    <source>
        <dbReference type="Pfam" id="PF00905"/>
    </source>
</evidence>
<keyword evidence="13 18" id="KW-0472">Membrane</keyword>
<evidence type="ECO:0000256" key="9">
    <source>
        <dbReference type="ARBA" id="ARBA00022679"/>
    </source>
</evidence>
<dbReference type="Proteomes" id="UP000823612">
    <property type="component" value="Unassembled WGS sequence"/>
</dbReference>
<keyword evidence="8" id="KW-0328">Glycosyltransferase</keyword>
<comment type="pathway">
    <text evidence="2">Cell wall biogenesis; peptidoglycan biosynthesis.</text>
</comment>
<dbReference type="Pfam" id="PF00912">
    <property type="entry name" value="Transgly"/>
    <property type="match status" value="1"/>
</dbReference>
<evidence type="ECO:0000256" key="14">
    <source>
        <dbReference type="ARBA" id="ARBA00023268"/>
    </source>
</evidence>
<dbReference type="Gene3D" id="1.10.3810.10">
    <property type="entry name" value="Biosynthetic peptidoglycan transglycosylase-like"/>
    <property type="match status" value="1"/>
</dbReference>
<evidence type="ECO:0000313" key="22">
    <source>
        <dbReference type="Proteomes" id="UP000823612"/>
    </source>
</evidence>
<evidence type="ECO:0000256" key="16">
    <source>
        <dbReference type="ARBA" id="ARBA00034000"/>
    </source>
</evidence>
<dbReference type="InterPro" id="IPR036950">
    <property type="entry name" value="PBP_transglycosylase"/>
</dbReference>
<reference evidence="21" key="2">
    <citation type="journal article" date="2021" name="PeerJ">
        <title>Extensive microbial diversity within the chicken gut microbiome revealed by metagenomics and culture.</title>
        <authorList>
            <person name="Gilroy R."/>
            <person name="Ravi A."/>
            <person name="Getino M."/>
            <person name="Pursley I."/>
            <person name="Horton D.L."/>
            <person name="Alikhan N.F."/>
            <person name="Baker D."/>
            <person name="Gharbi K."/>
            <person name="Hall N."/>
            <person name="Watson M."/>
            <person name="Adriaenssens E.M."/>
            <person name="Foster-Nyarko E."/>
            <person name="Jarju S."/>
            <person name="Secka A."/>
            <person name="Antonio M."/>
            <person name="Oren A."/>
            <person name="Chaudhuri R.R."/>
            <person name="La Ragione R."/>
            <person name="Hildebrand F."/>
            <person name="Pallen M.J."/>
        </authorList>
    </citation>
    <scope>NUCLEOTIDE SEQUENCE</scope>
    <source>
        <strain evidence="21">2889</strain>
    </source>
</reference>
<dbReference type="InterPro" id="IPR012338">
    <property type="entry name" value="Beta-lactam/transpept-like"/>
</dbReference>
<evidence type="ECO:0000256" key="8">
    <source>
        <dbReference type="ARBA" id="ARBA00022676"/>
    </source>
</evidence>